<dbReference type="PANTHER" id="PTHR11096:SF1">
    <property type="entry name" value="RNA 3'-TERMINAL PHOSPHATE CYCLASE-LIKE PROTEIN"/>
    <property type="match status" value="1"/>
</dbReference>
<dbReference type="InterPro" id="IPR023797">
    <property type="entry name" value="RNA3'_phos_cyclase_dom"/>
</dbReference>
<organism evidence="2 3">
    <name type="scientific">Intoshia linei</name>
    <dbReference type="NCBI Taxonomy" id="1819745"/>
    <lineage>
        <taxon>Eukaryota</taxon>
        <taxon>Metazoa</taxon>
        <taxon>Spiralia</taxon>
        <taxon>Lophotrochozoa</taxon>
        <taxon>Mesozoa</taxon>
        <taxon>Orthonectida</taxon>
        <taxon>Rhopaluridae</taxon>
        <taxon>Intoshia</taxon>
    </lineage>
</organism>
<evidence type="ECO:0000259" key="1">
    <source>
        <dbReference type="Pfam" id="PF01137"/>
    </source>
</evidence>
<dbReference type="SUPFAM" id="SSF55205">
    <property type="entry name" value="EPT/RTPC-like"/>
    <property type="match status" value="1"/>
</dbReference>
<dbReference type="OrthoDB" id="1911237at2759"/>
<dbReference type="Gene3D" id="3.65.10.20">
    <property type="entry name" value="RNA 3'-terminal phosphate cyclase domain"/>
    <property type="match status" value="1"/>
</dbReference>
<evidence type="ECO:0000313" key="2">
    <source>
        <dbReference type="EMBL" id="OAF66165.1"/>
    </source>
</evidence>
<proteinExistence type="predicted"/>
<dbReference type="AlphaFoldDB" id="A0A177AW06"/>
<dbReference type="Gene3D" id="3.30.360.20">
    <property type="entry name" value="RNA 3'-terminal phosphate cyclase, insert domain"/>
    <property type="match status" value="1"/>
</dbReference>
<feature type="domain" description="RNA 3'-terminal phosphate cyclase" evidence="1">
    <location>
        <begin position="17"/>
        <end position="353"/>
    </location>
</feature>
<keyword evidence="3" id="KW-1185">Reference proteome</keyword>
<gene>
    <name evidence="2" type="ORF">A3Q56_06119</name>
</gene>
<dbReference type="InterPro" id="IPR000228">
    <property type="entry name" value="RNA3'_term_phos_cyc"/>
</dbReference>
<dbReference type="InterPro" id="IPR036553">
    <property type="entry name" value="RPTC_insert"/>
</dbReference>
<evidence type="ECO:0000313" key="3">
    <source>
        <dbReference type="Proteomes" id="UP000078046"/>
    </source>
</evidence>
<accession>A0A177AW06</accession>
<sequence length="380" mass="43010">MTSINEIEYKTFENTDYLIYKLLLSTVSGKPILINSISKNELSGIQLYEVCLIRLVDKLTNGSEFIISPDGTKLTYKPGLLIGGKFDFKCNKEKSISYYLELVMLLSPFCRDEVQIKFNGVSHKEEEKTVEFLNITMTNFMKTCLKNIHGESIANVNINQVKNSTYPCELGIVKYSYTHELGAQRIEPLLFQKFGKISKLVISYWRKNVPQIIINENIQCVKDKLTNFLPSHAIRAVELSGSRKFAKESKEGIETCNNAFGFIIHADTKYMRVASEHTCFSLGSQANVTRIQDMHGQIIQIGNEALKTFSQSLFYNGAISPDDQVCCLLFMSLSYGDISKCSLKTSIMLTRYRTYLNISKNILISITVKLAYLVGDCSHS</sequence>
<dbReference type="Proteomes" id="UP000078046">
    <property type="component" value="Unassembled WGS sequence"/>
</dbReference>
<dbReference type="EMBL" id="LWCA01001016">
    <property type="protein sequence ID" value="OAF66165.1"/>
    <property type="molecule type" value="Genomic_DNA"/>
</dbReference>
<dbReference type="GO" id="GO:0000479">
    <property type="term" value="P:endonucleolytic cleavage of tricistronic rRNA transcript (SSU-rRNA, 5.8S rRNA, LSU-rRNA)"/>
    <property type="evidence" value="ECO:0007669"/>
    <property type="project" value="TreeGrafter"/>
</dbReference>
<dbReference type="InterPro" id="IPR013792">
    <property type="entry name" value="RNA3'P_cycl/enolpyr_Trfase_a/b"/>
</dbReference>
<dbReference type="Pfam" id="PF01137">
    <property type="entry name" value="RTC"/>
    <property type="match status" value="1"/>
</dbReference>
<dbReference type="InterPro" id="IPR037136">
    <property type="entry name" value="RNA3'_phos_cyclase_dom_sf"/>
</dbReference>
<reference evidence="2 3" key="1">
    <citation type="submission" date="2016-04" db="EMBL/GenBank/DDBJ databases">
        <title>The genome of Intoshia linei affirms orthonectids as highly simplified spiralians.</title>
        <authorList>
            <person name="Mikhailov K.V."/>
            <person name="Slusarev G.S."/>
            <person name="Nikitin M.A."/>
            <person name="Logacheva M.D."/>
            <person name="Penin A."/>
            <person name="Aleoshin V."/>
            <person name="Panchin Y.V."/>
        </authorList>
    </citation>
    <scope>NUCLEOTIDE SEQUENCE [LARGE SCALE GENOMIC DNA]</scope>
    <source>
        <strain evidence="2">Intl2013</strain>
        <tissue evidence="2">Whole animal</tissue>
    </source>
</reference>
<comment type="caution">
    <text evidence="2">The sequence shown here is derived from an EMBL/GenBank/DDBJ whole genome shotgun (WGS) entry which is preliminary data.</text>
</comment>
<protein>
    <submittedName>
        <fullName evidence="2">Putative RNA 3'-terminal phosphate cyclase-like protein</fullName>
    </submittedName>
</protein>
<dbReference type="GO" id="GO:0004521">
    <property type="term" value="F:RNA endonuclease activity"/>
    <property type="evidence" value="ECO:0007669"/>
    <property type="project" value="TreeGrafter"/>
</dbReference>
<name>A0A177AW06_9BILA</name>
<dbReference type="PANTHER" id="PTHR11096">
    <property type="entry name" value="RNA 3' TERMINAL PHOSPHATE CYCLASE"/>
    <property type="match status" value="1"/>
</dbReference>
<dbReference type="GO" id="GO:0005730">
    <property type="term" value="C:nucleolus"/>
    <property type="evidence" value="ECO:0007669"/>
    <property type="project" value="TreeGrafter"/>
</dbReference>